<accession>A0A0K2UD69</accession>
<name>A0A0K2UD69_LEPSM</name>
<sequence length="13" mass="1623">MFTKSFFNFEIVL</sequence>
<reference evidence="1" key="1">
    <citation type="submission" date="2014-05" db="EMBL/GenBank/DDBJ databases">
        <authorList>
            <person name="Chronopoulou M."/>
        </authorList>
    </citation>
    <scope>NUCLEOTIDE SEQUENCE</scope>
    <source>
        <tissue evidence="1">Whole organism</tissue>
    </source>
</reference>
<evidence type="ECO:0000313" key="1">
    <source>
        <dbReference type="EMBL" id="CDW35661.1"/>
    </source>
</evidence>
<dbReference type="EMBL" id="HACA01018300">
    <property type="protein sequence ID" value="CDW35661.1"/>
    <property type="molecule type" value="Transcribed_RNA"/>
</dbReference>
<protein>
    <submittedName>
        <fullName evidence="1">Uncharacterized protein</fullName>
    </submittedName>
</protein>
<organism evidence="1">
    <name type="scientific">Lepeophtheirus salmonis</name>
    <name type="common">Salmon louse</name>
    <name type="synonym">Caligus salmonis</name>
    <dbReference type="NCBI Taxonomy" id="72036"/>
    <lineage>
        <taxon>Eukaryota</taxon>
        <taxon>Metazoa</taxon>
        <taxon>Ecdysozoa</taxon>
        <taxon>Arthropoda</taxon>
        <taxon>Crustacea</taxon>
        <taxon>Multicrustacea</taxon>
        <taxon>Hexanauplia</taxon>
        <taxon>Copepoda</taxon>
        <taxon>Siphonostomatoida</taxon>
        <taxon>Caligidae</taxon>
        <taxon>Lepeophtheirus</taxon>
    </lineage>
</organism>
<proteinExistence type="predicted"/>